<name>N6X524_9ACTO</name>
<dbReference type="HOGENOM" id="CLU_2821341_0_0_11"/>
<accession>N6X524</accession>
<dbReference type="AlphaFoldDB" id="N6X524"/>
<protein>
    <submittedName>
        <fullName evidence="2">Uncharacterized protein</fullName>
    </submittedName>
</protein>
<dbReference type="EMBL" id="AQHZ01000007">
    <property type="protein sequence ID" value="ENO18816.1"/>
    <property type="molecule type" value="Genomic_DNA"/>
</dbReference>
<feature type="compositionally biased region" description="Basic and acidic residues" evidence="1">
    <location>
        <begin position="51"/>
        <end position="66"/>
    </location>
</feature>
<gene>
    <name evidence="2" type="ORF">HMPREF9004_0486</name>
</gene>
<feature type="region of interest" description="Disordered" evidence="1">
    <location>
        <begin position="26"/>
        <end position="66"/>
    </location>
</feature>
<organism evidence="2 3">
    <name type="scientific">Schaalia cardiffensis F0333</name>
    <dbReference type="NCBI Taxonomy" id="888050"/>
    <lineage>
        <taxon>Bacteria</taxon>
        <taxon>Bacillati</taxon>
        <taxon>Actinomycetota</taxon>
        <taxon>Actinomycetes</taxon>
        <taxon>Actinomycetales</taxon>
        <taxon>Actinomycetaceae</taxon>
        <taxon>Schaalia</taxon>
    </lineage>
</organism>
<dbReference type="STRING" id="888050.HMPREF9004_0486"/>
<sequence length="66" mass="7428">MVLSSRRPPYDAGVWFPQERARECERPEARSDVGMVPHRRGRGSVPARQIRRGDASEDERHCGPGG</sequence>
<keyword evidence="3" id="KW-1185">Reference proteome</keyword>
<evidence type="ECO:0000313" key="3">
    <source>
        <dbReference type="Proteomes" id="UP000013015"/>
    </source>
</evidence>
<dbReference type="Proteomes" id="UP000013015">
    <property type="component" value="Unassembled WGS sequence"/>
</dbReference>
<evidence type="ECO:0000256" key="1">
    <source>
        <dbReference type="SAM" id="MobiDB-lite"/>
    </source>
</evidence>
<comment type="caution">
    <text evidence="2">The sequence shown here is derived from an EMBL/GenBank/DDBJ whole genome shotgun (WGS) entry which is preliminary data.</text>
</comment>
<reference evidence="2 3" key="1">
    <citation type="submission" date="2013-03" db="EMBL/GenBank/DDBJ databases">
        <title>Reference genome for the Human Microbiome Project.</title>
        <authorList>
            <person name="Aqrawi P."/>
            <person name="Ayvaz T."/>
            <person name="Bess C."/>
            <person name="Blankenburg K."/>
            <person name="Coyle M."/>
            <person name="Deng J."/>
            <person name="Forbes L."/>
            <person name="Fowler G."/>
            <person name="Francisco L."/>
            <person name="Fu Q."/>
            <person name="Gibbs R."/>
            <person name="Gross S."/>
            <person name="Gubbala S."/>
            <person name="Hale W."/>
            <person name="Hemphill L."/>
            <person name="Highlander S."/>
            <person name="Hirani K."/>
            <person name="Jackson L."/>
            <person name="Jakkamsetti A."/>
            <person name="Javaid M."/>
            <person name="Jayaseelan J.C."/>
            <person name="Jiang H."/>
            <person name="Joshi V."/>
            <person name="Korchina V."/>
            <person name="Kovar C."/>
            <person name="Lara F."/>
            <person name="Lee S."/>
            <person name="Liu Y."/>
            <person name="Mata R."/>
            <person name="Mathew T."/>
            <person name="Munidasa M."/>
            <person name="Muzny D."/>
            <person name="Nazareth L."/>
            <person name="Ngo R."/>
            <person name="Nguyen L."/>
            <person name="Nguyen N."/>
            <person name="Okwuonu G."/>
            <person name="Ongeri F."/>
            <person name="Palculict T."/>
            <person name="Patil S."/>
            <person name="Petrosino J."/>
            <person name="Pham C."/>
            <person name="Pham P."/>
            <person name="Pu L.-L."/>
            <person name="Qin X."/>
            <person name="Qu J."/>
            <person name="Reid J."/>
            <person name="Ross M."/>
            <person name="Ruth R."/>
            <person name="Saada N."/>
            <person name="San Lucas F."/>
            <person name="Santibanez J."/>
            <person name="Shang Y."/>
            <person name="Simmons D."/>
            <person name="Song X.-Z."/>
            <person name="Tang L.-Y."/>
            <person name="Thornton R."/>
            <person name="Warren J."/>
            <person name="Weissenberger G."/>
            <person name="Wilczek-Boney K."/>
            <person name="Worley K."/>
            <person name="Youmans B."/>
            <person name="Zhang J."/>
            <person name="Zhang L."/>
            <person name="Zhao Z."/>
            <person name="Zhou C."/>
            <person name="Zhu D."/>
            <person name="Zhu Y."/>
        </authorList>
    </citation>
    <scope>NUCLEOTIDE SEQUENCE [LARGE SCALE GENOMIC DNA]</scope>
    <source>
        <strain evidence="2 3">F0333</strain>
    </source>
</reference>
<proteinExistence type="predicted"/>
<evidence type="ECO:0000313" key="2">
    <source>
        <dbReference type="EMBL" id="ENO18816.1"/>
    </source>
</evidence>